<dbReference type="SMART" id="SM00418">
    <property type="entry name" value="HTH_ARSR"/>
    <property type="match status" value="1"/>
</dbReference>
<dbReference type="PRINTS" id="PR00778">
    <property type="entry name" value="HTHARSR"/>
</dbReference>
<evidence type="ECO:0000313" key="4">
    <source>
        <dbReference type="Proteomes" id="UP000549052"/>
    </source>
</evidence>
<evidence type="ECO:0000259" key="2">
    <source>
        <dbReference type="PROSITE" id="PS50987"/>
    </source>
</evidence>
<organism evidence="3 4">
    <name type="scientific">Phyllobacterium myrsinacearum</name>
    <dbReference type="NCBI Taxonomy" id="28101"/>
    <lineage>
        <taxon>Bacteria</taxon>
        <taxon>Pseudomonadati</taxon>
        <taxon>Pseudomonadota</taxon>
        <taxon>Alphaproteobacteria</taxon>
        <taxon>Hyphomicrobiales</taxon>
        <taxon>Phyllobacteriaceae</taxon>
        <taxon>Phyllobacterium</taxon>
    </lineage>
</organism>
<dbReference type="Gene3D" id="3.40.250.10">
    <property type="entry name" value="Rhodanese-like domain"/>
    <property type="match status" value="1"/>
</dbReference>
<dbReference type="GO" id="GO:0003677">
    <property type="term" value="F:DNA binding"/>
    <property type="evidence" value="ECO:0007669"/>
    <property type="project" value="UniProtKB-KW"/>
</dbReference>
<dbReference type="InterPro" id="IPR001307">
    <property type="entry name" value="Thiosulphate_STrfase_CS"/>
</dbReference>
<dbReference type="CDD" id="cd00090">
    <property type="entry name" value="HTH_ARSR"/>
    <property type="match status" value="1"/>
</dbReference>
<feature type="domain" description="Rhodanese" evidence="1">
    <location>
        <begin position="130"/>
        <end position="219"/>
    </location>
</feature>
<dbReference type="InterPro" id="IPR036873">
    <property type="entry name" value="Rhodanese-like_dom_sf"/>
</dbReference>
<protein>
    <submittedName>
        <fullName evidence="3">Rhodanese-related sulfurtransferase/DNA-binding transcriptional ArsR family regulator</fullName>
    </submittedName>
</protein>
<keyword evidence="4" id="KW-1185">Reference proteome</keyword>
<name>A0A839ES71_9HYPH</name>
<dbReference type="SMART" id="SM00450">
    <property type="entry name" value="RHOD"/>
    <property type="match status" value="1"/>
</dbReference>
<dbReference type="CDD" id="cd00158">
    <property type="entry name" value="RHOD"/>
    <property type="match status" value="1"/>
</dbReference>
<dbReference type="InterPro" id="IPR036390">
    <property type="entry name" value="WH_DNA-bd_sf"/>
</dbReference>
<dbReference type="Proteomes" id="UP000549052">
    <property type="component" value="Unassembled WGS sequence"/>
</dbReference>
<dbReference type="PANTHER" id="PTHR43031">
    <property type="entry name" value="FAD-DEPENDENT OXIDOREDUCTASE"/>
    <property type="match status" value="1"/>
</dbReference>
<dbReference type="GO" id="GO:0003700">
    <property type="term" value="F:DNA-binding transcription factor activity"/>
    <property type="evidence" value="ECO:0007669"/>
    <property type="project" value="InterPro"/>
</dbReference>
<dbReference type="InterPro" id="IPR011991">
    <property type="entry name" value="ArsR-like_HTH"/>
</dbReference>
<keyword evidence="3" id="KW-0808">Transferase</keyword>
<dbReference type="SUPFAM" id="SSF46785">
    <property type="entry name" value="Winged helix' DNA-binding domain"/>
    <property type="match status" value="1"/>
</dbReference>
<dbReference type="FunFam" id="3.40.250.10:FF:000039">
    <property type="entry name" value="ArsR family transcriptional regulator"/>
    <property type="match status" value="1"/>
</dbReference>
<dbReference type="EMBL" id="JACGXN010000003">
    <property type="protein sequence ID" value="MBA8879287.1"/>
    <property type="molecule type" value="Genomic_DNA"/>
</dbReference>
<dbReference type="GO" id="GO:0004792">
    <property type="term" value="F:thiosulfate-cyanide sulfurtransferase activity"/>
    <property type="evidence" value="ECO:0007669"/>
    <property type="project" value="InterPro"/>
</dbReference>
<dbReference type="Pfam" id="PF12840">
    <property type="entry name" value="HTH_20"/>
    <property type="match status" value="1"/>
</dbReference>
<keyword evidence="3" id="KW-0238">DNA-binding</keyword>
<feature type="domain" description="HTH arsR-type" evidence="2">
    <location>
        <begin position="6"/>
        <end position="100"/>
    </location>
</feature>
<dbReference type="RefSeq" id="WP_182549910.1">
    <property type="nucleotide sequence ID" value="NZ_JACGXN010000003.1"/>
</dbReference>
<gene>
    <name evidence="3" type="ORF">FHW16_003005</name>
</gene>
<dbReference type="Pfam" id="PF00581">
    <property type="entry name" value="Rhodanese"/>
    <property type="match status" value="1"/>
</dbReference>
<evidence type="ECO:0000259" key="1">
    <source>
        <dbReference type="PROSITE" id="PS50206"/>
    </source>
</evidence>
<reference evidence="3 4" key="1">
    <citation type="submission" date="2020-07" db="EMBL/GenBank/DDBJ databases">
        <title>Genomic Encyclopedia of Type Strains, Phase IV (KMG-V): Genome sequencing to study the core and pangenomes of soil and plant-associated prokaryotes.</title>
        <authorList>
            <person name="Whitman W."/>
        </authorList>
    </citation>
    <scope>NUCLEOTIDE SEQUENCE [LARGE SCALE GENOMIC DNA]</scope>
    <source>
        <strain evidence="3 4">AN3</strain>
    </source>
</reference>
<evidence type="ECO:0000313" key="3">
    <source>
        <dbReference type="EMBL" id="MBA8879287.1"/>
    </source>
</evidence>
<dbReference type="PROSITE" id="PS00380">
    <property type="entry name" value="RHODANESE_1"/>
    <property type="match status" value="1"/>
</dbReference>
<proteinExistence type="predicted"/>
<dbReference type="SUPFAM" id="SSF52821">
    <property type="entry name" value="Rhodanese/Cell cycle control phosphatase"/>
    <property type="match status" value="1"/>
</dbReference>
<dbReference type="PROSITE" id="PS50206">
    <property type="entry name" value="RHODANESE_3"/>
    <property type="match status" value="1"/>
</dbReference>
<comment type="caution">
    <text evidence="3">The sequence shown here is derived from an EMBL/GenBank/DDBJ whole genome shotgun (WGS) entry which is preliminary data.</text>
</comment>
<dbReference type="PROSITE" id="PS50987">
    <property type="entry name" value="HTH_ARSR_2"/>
    <property type="match status" value="1"/>
</dbReference>
<dbReference type="InterPro" id="IPR036388">
    <property type="entry name" value="WH-like_DNA-bd_sf"/>
</dbReference>
<dbReference type="InterPro" id="IPR001845">
    <property type="entry name" value="HTH_ArsR_DNA-bd_dom"/>
</dbReference>
<dbReference type="AlphaFoldDB" id="A0A839ES71"/>
<dbReference type="NCBIfam" id="NF033788">
    <property type="entry name" value="HTH_metalloreg"/>
    <property type="match status" value="1"/>
</dbReference>
<dbReference type="Gene3D" id="1.10.10.10">
    <property type="entry name" value="Winged helix-like DNA-binding domain superfamily/Winged helix DNA-binding domain"/>
    <property type="match status" value="1"/>
</dbReference>
<accession>A0A839ES71</accession>
<dbReference type="InterPro" id="IPR050229">
    <property type="entry name" value="GlpE_sulfurtransferase"/>
</dbReference>
<dbReference type="InterPro" id="IPR001763">
    <property type="entry name" value="Rhodanese-like_dom"/>
</dbReference>
<dbReference type="PANTHER" id="PTHR43031:SF1">
    <property type="entry name" value="PYRIDINE NUCLEOTIDE-DISULPHIDE OXIDOREDUCTASE"/>
    <property type="match status" value="1"/>
</dbReference>
<sequence>MMKNDAHTLLFSELAEIARTLGHAHRLMLLEHIAQGERPVERLADLTGLTIANTSQHLQLLRRAGFVETRREGKRVLYRLGNGPIETVLASLRAYAEHTRAEIRDLVSDPINSNGRLDSISREDLLERLAAGSVTLLDVRSSEEYALGHLPGALNIPADELEQRLTELPSSHEIVAYCRGPYCVLSTTAAEMLEARGFRVRRLASGFPDWKAADLQVEQAAA</sequence>